<dbReference type="SUPFAM" id="SSF50199">
    <property type="entry name" value="Staphylococcal nuclease"/>
    <property type="match status" value="1"/>
</dbReference>
<gene>
    <name evidence="2" type="ORF">NSJP_3072</name>
</gene>
<dbReference type="Proteomes" id="UP000192042">
    <property type="component" value="Chromosome I"/>
</dbReference>
<dbReference type="AlphaFoldDB" id="A0A1W1I8P6"/>
<dbReference type="Gene3D" id="2.40.50.90">
    <property type="match status" value="1"/>
</dbReference>
<proteinExistence type="predicted"/>
<keyword evidence="3" id="KW-1185">Reference proteome</keyword>
<dbReference type="STRING" id="1325564.NSJP_3072"/>
<evidence type="ECO:0000256" key="1">
    <source>
        <dbReference type="SAM" id="MobiDB-lite"/>
    </source>
</evidence>
<evidence type="ECO:0000313" key="3">
    <source>
        <dbReference type="Proteomes" id="UP000192042"/>
    </source>
</evidence>
<name>A0A1W1I8P6_9BACT</name>
<dbReference type="KEGG" id="nja:NSJP_3072"/>
<accession>A0A1W1I8P6</accession>
<sequence>MSVYPASRAAAVRQSNLGLGLRIDTPEICGKCDRKKSSTRKAQAVTSQLLNQAKQIESFEIRRDKYFRFLAGLRLTGRALLDAGLAVPHTGAPRRPSGVLNPSRHRLEEY</sequence>
<reference evidence="2 3" key="1">
    <citation type="submission" date="2017-03" db="EMBL/GenBank/DDBJ databases">
        <authorList>
            <person name="Afonso C.L."/>
            <person name="Miller P.J."/>
            <person name="Scott M.A."/>
            <person name="Spackman E."/>
            <person name="Goraichik I."/>
            <person name="Dimitrov K.M."/>
            <person name="Suarez D.L."/>
            <person name="Swayne D.E."/>
        </authorList>
    </citation>
    <scope>NUCLEOTIDE SEQUENCE [LARGE SCALE GENOMIC DNA]</scope>
    <source>
        <strain evidence="2">Genome sequencing of Nitrospira japonica strain NJ11</strain>
    </source>
</reference>
<dbReference type="EMBL" id="LT828648">
    <property type="protein sequence ID" value="SLM49239.1"/>
    <property type="molecule type" value="Genomic_DNA"/>
</dbReference>
<feature type="region of interest" description="Disordered" evidence="1">
    <location>
        <begin position="87"/>
        <end position="110"/>
    </location>
</feature>
<evidence type="ECO:0000313" key="2">
    <source>
        <dbReference type="EMBL" id="SLM49239.1"/>
    </source>
</evidence>
<dbReference type="InterPro" id="IPR035437">
    <property type="entry name" value="SNase_OB-fold_sf"/>
</dbReference>
<protein>
    <submittedName>
        <fullName evidence="2">Uncharacterized protein</fullName>
    </submittedName>
</protein>
<organism evidence="2 3">
    <name type="scientific">Nitrospira japonica</name>
    <dbReference type="NCBI Taxonomy" id="1325564"/>
    <lineage>
        <taxon>Bacteria</taxon>
        <taxon>Pseudomonadati</taxon>
        <taxon>Nitrospirota</taxon>
        <taxon>Nitrospiria</taxon>
        <taxon>Nitrospirales</taxon>
        <taxon>Nitrospiraceae</taxon>
        <taxon>Nitrospira</taxon>
    </lineage>
</organism>